<dbReference type="EMBL" id="JABFJV010000007">
    <property type="protein sequence ID" value="NOK32027.1"/>
    <property type="molecule type" value="Genomic_DNA"/>
</dbReference>
<proteinExistence type="predicted"/>
<organism evidence="3 4">
    <name type="scientific">Corallococcus exercitus</name>
    <dbReference type="NCBI Taxonomy" id="2316736"/>
    <lineage>
        <taxon>Bacteria</taxon>
        <taxon>Pseudomonadati</taxon>
        <taxon>Myxococcota</taxon>
        <taxon>Myxococcia</taxon>
        <taxon>Myxococcales</taxon>
        <taxon>Cystobacterineae</taxon>
        <taxon>Myxococcaceae</taxon>
        <taxon>Corallococcus</taxon>
    </lineage>
</organism>
<feature type="domain" description="CD-NTase-associated protein 12/Pycsar effector protein TIR" evidence="2">
    <location>
        <begin position="96"/>
        <end position="225"/>
    </location>
</feature>
<reference evidence="3 4" key="1">
    <citation type="submission" date="2020-05" db="EMBL/GenBank/DDBJ databases">
        <authorList>
            <person name="Whitworth D."/>
        </authorList>
    </citation>
    <scope>NUCLEOTIDE SEQUENCE [LARGE SCALE GENOMIC DNA]</scope>
    <source>
        <strain evidence="3 4">AB043B</strain>
    </source>
</reference>
<dbReference type="GO" id="GO:0050135">
    <property type="term" value="F:NADP+ nucleosidase activity"/>
    <property type="evidence" value="ECO:0007669"/>
    <property type="project" value="InterPro"/>
</dbReference>
<dbReference type="RefSeq" id="WP_171432848.1">
    <property type="nucleotide sequence ID" value="NZ_JABFJV010000007.1"/>
</dbReference>
<keyword evidence="4" id="KW-1185">Reference proteome</keyword>
<gene>
    <name evidence="3" type="ORF">HMI49_02260</name>
</gene>
<evidence type="ECO:0000256" key="1">
    <source>
        <dbReference type="SAM" id="MobiDB-lite"/>
    </source>
</evidence>
<evidence type="ECO:0000313" key="4">
    <source>
        <dbReference type="Proteomes" id="UP000563426"/>
    </source>
</evidence>
<sequence length="278" mass="31006">MDDRRIHEQHVVAIVRSRSVNFADVLEILSRDELKDICSALGLDDSGREKVPLIERILELGDEESEVEPKGPTDPDTALGPDPVVPVALPQKDGKKVFIIHGRDRATLQELKHFLKGLGLQAWTFVDEFHESISNTPIVEIVARGVSKTRAVIALLTPDEFACLVPERREAAESERNVRRWQPRPNVIYEAGMAMGLNREGTIMVTVGNVELPSDLDGILHIRLTNGTESRRTLRKKLMQAGCEVDMNLDDWMDPAQGGDFSITVAARSFPEDPFSPR</sequence>
<comment type="caution">
    <text evidence="3">The sequence shown here is derived from an EMBL/GenBank/DDBJ whole genome shotgun (WGS) entry which is preliminary data.</text>
</comment>
<evidence type="ECO:0000259" key="2">
    <source>
        <dbReference type="Pfam" id="PF10137"/>
    </source>
</evidence>
<dbReference type="Proteomes" id="UP000563426">
    <property type="component" value="Unassembled WGS sequence"/>
</dbReference>
<name>A0A7Y4KDZ3_9BACT</name>
<protein>
    <recommendedName>
        <fullName evidence="2">CD-NTase-associated protein 12/Pycsar effector protein TIR domain-containing protein</fullName>
    </recommendedName>
</protein>
<feature type="region of interest" description="Disordered" evidence="1">
    <location>
        <begin position="62"/>
        <end position="82"/>
    </location>
</feature>
<accession>A0A7Y4KDZ3</accession>
<evidence type="ECO:0000313" key="3">
    <source>
        <dbReference type="EMBL" id="NOK32027.1"/>
    </source>
</evidence>
<dbReference type="InterPro" id="IPR019302">
    <property type="entry name" value="CAP12/PCTIR_TIR_dom"/>
</dbReference>
<dbReference type="AlphaFoldDB" id="A0A7Y4KDZ3"/>
<dbReference type="Pfam" id="PF10137">
    <property type="entry name" value="CAP12-PCTIR_TIR"/>
    <property type="match status" value="1"/>
</dbReference>